<dbReference type="EMBL" id="JAODOP010000004">
    <property type="protein sequence ID" value="MEF3832313.1"/>
    <property type="molecule type" value="Genomic_DNA"/>
</dbReference>
<dbReference type="SUPFAM" id="SSF55811">
    <property type="entry name" value="Nudix"/>
    <property type="match status" value="1"/>
</dbReference>
<evidence type="ECO:0000259" key="2">
    <source>
        <dbReference type="PROSITE" id="PS51462"/>
    </source>
</evidence>
<evidence type="ECO:0000256" key="1">
    <source>
        <dbReference type="ARBA" id="ARBA00022801"/>
    </source>
</evidence>
<dbReference type="Proteomes" id="UP001337305">
    <property type="component" value="Unassembled WGS sequence"/>
</dbReference>
<accession>A0ABU7XNL9</accession>
<gene>
    <name evidence="3" type="ORF">N1F79_04175</name>
</gene>
<dbReference type="InterPro" id="IPR000086">
    <property type="entry name" value="NUDIX_hydrolase_dom"/>
</dbReference>
<evidence type="ECO:0000313" key="3">
    <source>
        <dbReference type="EMBL" id="MEF3832313.1"/>
    </source>
</evidence>
<dbReference type="PANTHER" id="PTHR10885">
    <property type="entry name" value="ISOPENTENYL-DIPHOSPHATE DELTA-ISOMERASE"/>
    <property type="match status" value="1"/>
</dbReference>
<reference evidence="3 4" key="1">
    <citation type="submission" date="2022-09" db="EMBL/GenBank/DDBJ databases">
        <title>Genome sequencing of Flavivirga sp. MEBiC05379.</title>
        <authorList>
            <person name="Oh H.-M."/>
            <person name="Kwon K.K."/>
            <person name="Park M.J."/>
            <person name="Yang S.-H."/>
        </authorList>
    </citation>
    <scope>NUCLEOTIDE SEQUENCE [LARGE SCALE GENOMIC DNA]</scope>
    <source>
        <strain evidence="3 4">MEBiC05379</strain>
    </source>
</reference>
<comment type="caution">
    <text evidence="3">The sequence shown here is derived from an EMBL/GenBank/DDBJ whole genome shotgun (WGS) entry which is preliminary data.</text>
</comment>
<organism evidence="3 4">
    <name type="scientific">Flavivirga spongiicola</name>
    <dbReference type="NCBI Taxonomy" id="421621"/>
    <lineage>
        <taxon>Bacteria</taxon>
        <taxon>Pseudomonadati</taxon>
        <taxon>Bacteroidota</taxon>
        <taxon>Flavobacteriia</taxon>
        <taxon>Flavobacteriales</taxon>
        <taxon>Flavobacteriaceae</taxon>
        <taxon>Flavivirga</taxon>
    </lineage>
</organism>
<dbReference type="Pfam" id="PF00293">
    <property type="entry name" value="NUDIX"/>
    <property type="match status" value="1"/>
</dbReference>
<keyword evidence="1" id="KW-0378">Hydrolase</keyword>
<dbReference type="CDD" id="cd04692">
    <property type="entry name" value="NUDIX_Hydrolase"/>
    <property type="match status" value="1"/>
</dbReference>
<dbReference type="PROSITE" id="PS00893">
    <property type="entry name" value="NUDIX_BOX"/>
    <property type="match status" value="1"/>
</dbReference>
<dbReference type="RefSeq" id="WP_303304694.1">
    <property type="nucleotide sequence ID" value="NZ_JAODOP010000004.1"/>
</dbReference>
<dbReference type="PROSITE" id="PS51462">
    <property type="entry name" value="NUDIX"/>
    <property type="match status" value="1"/>
</dbReference>
<sequence length="180" mass="20813">MDEFVDIVDDHGNNTGKVCLKSEAHQFGYWHSCIHVWLYTDSGKVLIQKRAANKDTFPNLWDVSVAGHIGAGEQPLKAAKREVLEEVGFEIKNEELVKIGTYKTNYKHQESLIDKEFHHVYITKLTVPLETLKLQIEEVAELKLILMNQLKRELQDEKKSANYAPYAMTYFNMVFNAIRK</sequence>
<dbReference type="InterPro" id="IPR020084">
    <property type="entry name" value="NUDIX_hydrolase_CS"/>
</dbReference>
<feature type="domain" description="Nudix hydrolase" evidence="2">
    <location>
        <begin position="29"/>
        <end position="169"/>
    </location>
</feature>
<dbReference type="PANTHER" id="PTHR10885:SF20">
    <property type="entry name" value="NUDIX HYDROLASE DOMAIN-CONTAINING PROTEIN"/>
    <property type="match status" value="1"/>
</dbReference>
<evidence type="ECO:0000313" key="4">
    <source>
        <dbReference type="Proteomes" id="UP001337305"/>
    </source>
</evidence>
<dbReference type="InterPro" id="IPR015797">
    <property type="entry name" value="NUDIX_hydrolase-like_dom_sf"/>
</dbReference>
<dbReference type="Gene3D" id="3.90.79.10">
    <property type="entry name" value="Nucleoside Triphosphate Pyrophosphohydrolase"/>
    <property type="match status" value="1"/>
</dbReference>
<proteinExistence type="predicted"/>
<protein>
    <submittedName>
        <fullName evidence="3">NUDIX domain-containing protein</fullName>
    </submittedName>
</protein>
<name>A0ABU7XNL9_9FLAO</name>
<keyword evidence="4" id="KW-1185">Reference proteome</keyword>